<dbReference type="VEuPathDB" id="GiardiaDB:SS50377_28537"/>
<gene>
    <name evidence="1" type="ORF">SS50377_18987</name>
    <name evidence="2" type="ORF">SS50377_28537</name>
</gene>
<sequence>MGKCMSARACELSFSRSNSKYSMVLATEMQVPILPETVQFENKMLPRKREICRLVGRGSHALEDIAEGSDEEPELRLV</sequence>
<dbReference type="AlphaFoldDB" id="V6LD75"/>
<dbReference type="Proteomes" id="UP000018208">
    <property type="component" value="Unassembled WGS sequence"/>
</dbReference>
<evidence type="ECO:0000313" key="2">
    <source>
        <dbReference type="EMBL" id="KAH0569583.1"/>
    </source>
</evidence>
<accession>V6LD75</accession>
<dbReference type="EMBL" id="AUWU02000009">
    <property type="protein sequence ID" value="KAH0569583.1"/>
    <property type="molecule type" value="Genomic_DNA"/>
</dbReference>
<name>V6LD75_9EUKA</name>
<proteinExistence type="predicted"/>
<evidence type="ECO:0000313" key="3">
    <source>
        <dbReference type="Proteomes" id="UP000018208"/>
    </source>
</evidence>
<evidence type="ECO:0000313" key="1">
    <source>
        <dbReference type="EMBL" id="EST41631.1"/>
    </source>
</evidence>
<reference evidence="1 2" key="1">
    <citation type="journal article" date="2014" name="PLoS Genet.">
        <title>The Genome of Spironucleus salmonicida Highlights a Fish Pathogen Adapted to Fluctuating Environments.</title>
        <authorList>
            <person name="Xu F."/>
            <person name="Jerlstrom-Hultqvist J."/>
            <person name="Einarsson E."/>
            <person name="Astvaldsson A."/>
            <person name="Svard S.G."/>
            <person name="Andersson J.O."/>
        </authorList>
    </citation>
    <scope>NUCLEOTIDE SEQUENCE</scope>
    <source>
        <strain evidence="2">ATCC 50377</strain>
    </source>
</reference>
<dbReference type="EMBL" id="KI546169">
    <property type="protein sequence ID" value="EST41631.1"/>
    <property type="molecule type" value="Genomic_DNA"/>
</dbReference>
<keyword evidence="3" id="KW-1185">Reference proteome</keyword>
<organism evidence="1">
    <name type="scientific">Spironucleus salmonicida</name>
    <dbReference type="NCBI Taxonomy" id="348837"/>
    <lineage>
        <taxon>Eukaryota</taxon>
        <taxon>Metamonada</taxon>
        <taxon>Diplomonadida</taxon>
        <taxon>Hexamitidae</taxon>
        <taxon>Hexamitinae</taxon>
        <taxon>Spironucleus</taxon>
    </lineage>
</organism>
<protein>
    <submittedName>
        <fullName evidence="1">Uncharacterized protein</fullName>
    </submittedName>
</protein>
<reference evidence="2" key="2">
    <citation type="submission" date="2020-12" db="EMBL/GenBank/DDBJ databases">
        <title>New Spironucleus salmonicida genome in near-complete chromosomes.</title>
        <authorList>
            <person name="Xu F."/>
            <person name="Kurt Z."/>
            <person name="Jimenez-Gonzalez A."/>
            <person name="Astvaldsson A."/>
            <person name="Andersson J.O."/>
            <person name="Svard S.G."/>
        </authorList>
    </citation>
    <scope>NUCLEOTIDE SEQUENCE</scope>
    <source>
        <strain evidence="2">ATCC 50377</strain>
    </source>
</reference>